<dbReference type="SUPFAM" id="SSF56529">
    <property type="entry name" value="FAH"/>
    <property type="match status" value="1"/>
</dbReference>
<sequence length="291" mass="31870">MGYRYALCSIEGKESFVGDVDFDGAVVRQLKWKDTGELVTSIFSVIEHADRSIQRSNEAIGLNRVKLLAPLKERDVLAVGKNYFDHAKEFNSSGFDASDKVDTPSHPVIFTKRHTSVIGPGERIYLHPEVTETVDYEGEIGVIIGKPTYKVAEQHAMDFVWGYTIINDVTAREKQRDHKQFFIGKSLDTFCPMGPLAVSKEDLPKTLHIKTHVNGELRQSGSLSDLIFSIPKLIEVLSAGITLQPGDVIATGTPAGVGIGFNPPIYLKDGDNVQISVSGLGTLSNFASATY</sequence>
<dbReference type="PANTHER" id="PTHR11820:SF7">
    <property type="entry name" value="ACYLPYRUVASE FAHD1, MITOCHONDRIAL"/>
    <property type="match status" value="1"/>
</dbReference>
<gene>
    <name evidence="4" type="ORF">TRICI_004476</name>
</gene>
<dbReference type="OrthoDB" id="74910at2759"/>
<dbReference type="Proteomes" id="UP000761534">
    <property type="component" value="Unassembled WGS sequence"/>
</dbReference>
<organism evidence="4 5">
    <name type="scientific">Trichomonascus ciferrii</name>
    <dbReference type="NCBI Taxonomy" id="44093"/>
    <lineage>
        <taxon>Eukaryota</taxon>
        <taxon>Fungi</taxon>
        <taxon>Dikarya</taxon>
        <taxon>Ascomycota</taxon>
        <taxon>Saccharomycotina</taxon>
        <taxon>Dipodascomycetes</taxon>
        <taxon>Dipodascales</taxon>
        <taxon>Trichomonascaceae</taxon>
        <taxon>Trichomonascus</taxon>
        <taxon>Trichomonascus ciferrii complex</taxon>
    </lineage>
</organism>
<dbReference type="VEuPathDB" id="FungiDB:TRICI_004476"/>
<evidence type="ECO:0000313" key="4">
    <source>
        <dbReference type="EMBL" id="KAA8909511.1"/>
    </source>
</evidence>
<evidence type="ECO:0000259" key="3">
    <source>
        <dbReference type="Pfam" id="PF01557"/>
    </source>
</evidence>
<dbReference type="Pfam" id="PF01557">
    <property type="entry name" value="FAA_hydrolase"/>
    <property type="match status" value="1"/>
</dbReference>
<dbReference type="GO" id="GO:0006107">
    <property type="term" value="P:oxaloacetate metabolic process"/>
    <property type="evidence" value="ECO:0007669"/>
    <property type="project" value="UniProtKB-ARBA"/>
</dbReference>
<evidence type="ECO:0000256" key="1">
    <source>
        <dbReference type="ARBA" id="ARBA00010211"/>
    </source>
</evidence>
<dbReference type="EMBL" id="SWFS01000338">
    <property type="protein sequence ID" value="KAA8909511.1"/>
    <property type="molecule type" value="Genomic_DNA"/>
</dbReference>
<dbReference type="AlphaFoldDB" id="A0A642V0Y3"/>
<proteinExistence type="inferred from homology"/>
<dbReference type="PANTHER" id="PTHR11820">
    <property type="entry name" value="ACYLPYRUVASE"/>
    <property type="match status" value="1"/>
</dbReference>
<evidence type="ECO:0000313" key="5">
    <source>
        <dbReference type="Proteomes" id="UP000761534"/>
    </source>
</evidence>
<comment type="caution">
    <text evidence="4">The sequence shown here is derived from an EMBL/GenBank/DDBJ whole genome shotgun (WGS) entry which is preliminary data.</text>
</comment>
<dbReference type="GO" id="GO:0050163">
    <property type="term" value="F:oxaloacetate tautomerase activity"/>
    <property type="evidence" value="ECO:0007669"/>
    <property type="project" value="UniProtKB-ARBA"/>
</dbReference>
<dbReference type="InterPro" id="IPR036663">
    <property type="entry name" value="Fumarylacetoacetase_C_sf"/>
</dbReference>
<feature type="domain" description="Fumarylacetoacetase-like C-terminal" evidence="3">
    <location>
        <begin position="76"/>
        <end position="285"/>
    </location>
</feature>
<protein>
    <recommendedName>
        <fullName evidence="3">Fumarylacetoacetase-like C-terminal domain-containing protein</fullName>
    </recommendedName>
</protein>
<dbReference type="Gene3D" id="3.90.850.10">
    <property type="entry name" value="Fumarylacetoacetase-like, C-terminal domain"/>
    <property type="match status" value="1"/>
</dbReference>
<dbReference type="FunFam" id="3.90.850.10:FF:000002">
    <property type="entry name" value="2-hydroxyhepta-2,4-diene-1,7-dioate isomerase"/>
    <property type="match status" value="1"/>
</dbReference>
<evidence type="ECO:0000256" key="2">
    <source>
        <dbReference type="ARBA" id="ARBA00022723"/>
    </source>
</evidence>
<dbReference type="InterPro" id="IPR011234">
    <property type="entry name" value="Fumarylacetoacetase-like_C"/>
</dbReference>
<accession>A0A642V0Y3</accession>
<keyword evidence="5" id="KW-1185">Reference proteome</keyword>
<dbReference type="GO" id="GO:0046872">
    <property type="term" value="F:metal ion binding"/>
    <property type="evidence" value="ECO:0007669"/>
    <property type="project" value="UniProtKB-KW"/>
</dbReference>
<comment type="similarity">
    <text evidence="1">Belongs to the FAH family.</text>
</comment>
<dbReference type="GO" id="GO:0018773">
    <property type="term" value="F:acetylpyruvate hydrolase activity"/>
    <property type="evidence" value="ECO:0007669"/>
    <property type="project" value="TreeGrafter"/>
</dbReference>
<reference evidence="4" key="1">
    <citation type="journal article" date="2019" name="G3 (Bethesda)">
        <title>Genome Assemblies of Two Rare Opportunistic Yeast Pathogens: Diutina rugosa (syn. Candida rugosa) and Trichomonascus ciferrii (syn. Candida ciferrii).</title>
        <authorList>
            <person name="Mixao V."/>
            <person name="Saus E."/>
            <person name="Hansen A.P."/>
            <person name="Lass-Florl C."/>
            <person name="Gabaldon T."/>
        </authorList>
    </citation>
    <scope>NUCLEOTIDE SEQUENCE</scope>
    <source>
        <strain evidence="4">CBS 4856</strain>
    </source>
</reference>
<name>A0A642V0Y3_9ASCO</name>
<keyword evidence="2" id="KW-0479">Metal-binding</keyword>